<evidence type="ECO:0008006" key="15">
    <source>
        <dbReference type="Google" id="ProtNLM"/>
    </source>
</evidence>
<keyword evidence="7" id="KW-0560">Oxidoreductase</keyword>
<dbReference type="AlphaFoldDB" id="A0A1F6NWI4"/>
<evidence type="ECO:0000256" key="8">
    <source>
        <dbReference type="ARBA" id="ARBA00023136"/>
    </source>
</evidence>
<evidence type="ECO:0000256" key="9">
    <source>
        <dbReference type="ARBA" id="ARBA00023157"/>
    </source>
</evidence>
<keyword evidence="9" id="KW-1015">Disulfide bond</keyword>
<dbReference type="GO" id="GO:0015035">
    <property type="term" value="F:protein-disulfide reductase activity"/>
    <property type="evidence" value="ECO:0007669"/>
    <property type="project" value="InterPro"/>
</dbReference>
<keyword evidence="11" id="KW-0676">Redox-active center</keyword>
<dbReference type="STRING" id="1798704.A3J93_01955"/>
<feature type="transmembrane region" description="Helical" evidence="12">
    <location>
        <begin position="120"/>
        <end position="142"/>
    </location>
</feature>
<evidence type="ECO:0000256" key="2">
    <source>
        <dbReference type="ARBA" id="ARBA00007602"/>
    </source>
</evidence>
<dbReference type="InterPro" id="IPR023380">
    <property type="entry name" value="DsbB-like_sf"/>
</dbReference>
<dbReference type="InterPro" id="IPR003752">
    <property type="entry name" value="DiS_bond_form_DsbB/BdbC"/>
</dbReference>
<evidence type="ECO:0000256" key="1">
    <source>
        <dbReference type="ARBA" id="ARBA00004141"/>
    </source>
</evidence>
<sequence length="145" mass="15982">MFWPNHKYRELIRKYAPHLALVAVTIATLGSLFYSEIAGYEPCKLCWAQRIFMYPQVILLITAFAKKRAGAMLAYTLPLSVIGGLIAIYHYLLQLGVVSGVACGVVGYSVSCAQKFVLTYGYITIPLMAVTAFGLSVVAYFANKK</sequence>
<dbReference type="GO" id="GO:0016020">
    <property type="term" value="C:membrane"/>
    <property type="evidence" value="ECO:0007669"/>
    <property type="project" value="UniProtKB-SubCell"/>
</dbReference>
<evidence type="ECO:0000256" key="4">
    <source>
        <dbReference type="ARBA" id="ARBA00022692"/>
    </source>
</evidence>
<dbReference type="InterPro" id="IPR012187">
    <property type="entry name" value="Disulphide_bond_form_BdbC"/>
</dbReference>
<evidence type="ECO:0000256" key="5">
    <source>
        <dbReference type="ARBA" id="ARBA00022982"/>
    </source>
</evidence>
<protein>
    <recommendedName>
        <fullName evidence="15">Disulfide bond formation protein DsbB</fullName>
    </recommendedName>
</protein>
<keyword evidence="3" id="KW-0813">Transport</keyword>
<name>A0A1F6NWI4_9BACT</name>
<keyword evidence="8 12" id="KW-0472">Membrane</keyword>
<evidence type="ECO:0000256" key="10">
    <source>
        <dbReference type="ARBA" id="ARBA00023186"/>
    </source>
</evidence>
<dbReference type="PIRSF" id="PIRSF036659">
    <property type="entry name" value="BdbC"/>
    <property type="match status" value="1"/>
</dbReference>
<reference evidence="13 14" key="1">
    <citation type="journal article" date="2016" name="Nat. Commun.">
        <title>Thousands of microbial genomes shed light on interconnected biogeochemical processes in an aquifer system.</title>
        <authorList>
            <person name="Anantharaman K."/>
            <person name="Brown C.T."/>
            <person name="Hug L.A."/>
            <person name="Sharon I."/>
            <person name="Castelle C.J."/>
            <person name="Probst A.J."/>
            <person name="Thomas B.C."/>
            <person name="Singh A."/>
            <person name="Wilkins M.J."/>
            <person name="Karaoz U."/>
            <person name="Brodie E.L."/>
            <person name="Williams K.H."/>
            <person name="Hubbard S.S."/>
            <person name="Banfield J.F."/>
        </authorList>
    </citation>
    <scope>NUCLEOTIDE SEQUENCE [LARGE SCALE GENOMIC DNA]</scope>
</reference>
<dbReference type="EMBL" id="MFQZ01000004">
    <property type="protein sequence ID" value="OGH88302.1"/>
    <property type="molecule type" value="Genomic_DNA"/>
</dbReference>
<dbReference type="Proteomes" id="UP000177907">
    <property type="component" value="Unassembled WGS sequence"/>
</dbReference>
<evidence type="ECO:0000256" key="3">
    <source>
        <dbReference type="ARBA" id="ARBA00022448"/>
    </source>
</evidence>
<keyword evidence="4 12" id="KW-0812">Transmembrane</keyword>
<feature type="transmembrane region" description="Helical" evidence="12">
    <location>
        <begin position="15"/>
        <end position="35"/>
    </location>
</feature>
<proteinExistence type="inferred from homology"/>
<comment type="caution">
    <text evidence="13">The sequence shown here is derived from an EMBL/GenBank/DDBJ whole genome shotgun (WGS) entry which is preliminary data.</text>
</comment>
<evidence type="ECO:0000313" key="13">
    <source>
        <dbReference type="EMBL" id="OGH88302.1"/>
    </source>
</evidence>
<dbReference type="GO" id="GO:0006457">
    <property type="term" value="P:protein folding"/>
    <property type="evidence" value="ECO:0007669"/>
    <property type="project" value="InterPro"/>
</dbReference>
<dbReference type="SUPFAM" id="SSF158442">
    <property type="entry name" value="DsbB-like"/>
    <property type="match status" value="1"/>
</dbReference>
<keyword evidence="6 12" id="KW-1133">Transmembrane helix</keyword>
<evidence type="ECO:0000313" key="14">
    <source>
        <dbReference type="Proteomes" id="UP000177907"/>
    </source>
</evidence>
<gene>
    <name evidence="13" type="ORF">A3J93_01955</name>
</gene>
<comment type="subcellular location">
    <subcellularLocation>
        <location evidence="1">Membrane</location>
        <topology evidence="1">Multi-pass membrane protein</topology>
    </subcellularLocation>
</comment>
<dbReference type="Pfam" id="PF02600">
    <property type="entry name" value="DsbB"/>
    <property type="match status" value="1"/>
</dbReference>
<evidence type="ECO:0000256" key="11">
    <source>
        <dbReference type="ARBA" id="ARBA00023284"/>
    </source>
</evidence>
<dbReference type="PANTHER" id="PTHR43469:SF1">
    <property type="entry name" value="SPBETA PROPHAGE-DERIVED DISULFIDE BOND FORMATION PROTEIN B"/>
    <property type="match status" value="1"/>
</dbReference>
<keyword evidence="5" id="KW-0249">Electron transport</keyword>
<accession>A0A1F6NWI4</accession>
<organism evidence="13 14">
    <name type="scientific">Candidatus Magasanikbacteria bacterium RIFOXYC2_FULL_42_28</name>
    <dbReference type="NCBI Taxonomy" id="1798704"/>
    <lineage>
        <taxon>Bacteria</taxon>
        <taxon>Candidatus Magasanikiibacteriota</taxon>
    </lineage>
</organism>
<evidence type="ECO:0000256" key="6">
    <source>
        <dbReference type="ARBA" id="ARBA00022989"/>
    </source>
</evidence>
<dbReference type="PANTHER" id="PTHR43469">
    <property type="entry name" value="DISULFIDE FORMATION PROTEIN-RELATED"/>
    <property type="match status" value="1"/>
</dbReference>
<evidence type="ECO:0000256" key="7">
    <source>
        <dbReference type="ARBA" id="ARBA00023002"/>
    </source>
</evidence>
<dbReference type="Gene3D" id="1.20.1550.10">
    <property type="entry name" value="DsbB-like"/>
    <property type="match status" value="1"/>
</dbReference>
<evidence type="ECO:0000256" key="12">
    <source>
        <dbReference type="SAM" id="Phobius"/>
    </source>
</evidence>
<feature type="transmembrane region" description="Helical" evidence="12">
    <location>
        <begin position="72"/>
        <end position="92"/>
    </location>
</feature>
<keyword evidence="10" id="KW-0143">Chaperone</keyword>
<comment type="similarity">
    <text evidence="2">Belongs to the DsbB family. BdbC subfamily.</text>
</comment>